<evidence type="ECO:0000313" key="6">
    <source>
        <dbReference type="EMBL" id="KAA6383773.1"/>
    </source>
</evidence>
<dbReference type="InterPro" id="IPR016158">
    <property type="entry name" value="Cullin_homology"/>
</dbReference>
<dbReference type="PANTHER" id="PTHR11932">
    <property type="entry name" value="CULLIN"/>
    <property type="match status" value="1"/>
</dbReference>
<dbReference type="Gene3D" id="1.10.10.10">
    <property type="entry name" value="Winged helix-like DNA-binding domain superfamily/Winged helix DNA-binding domain"/>
    <property type="match status" value="1"/>
</dbReference>
<gene>
    <name evidence="6" type="ORF">EZS28_020700</name>
</gene>
<dbReference type="InterPro" id="IPR036317">
    <property type="entry name" value="Cullin_homology_sf"/>
</dbReference>
<dbReference type="InterPro" id="IPR045093">
    <property type="entry name" value="Cullin"/>
</dbReference>
<evidence type="ECO:0000313" key="7">
    <source>
        <dbReference type="Proteomes" id="UP000324800"/>
    </source>
</evidence>
<dbReference type="SUPFAM" id="SSF74788">
    <property type="entry name" value="Cullin repeat-like"/>
    <property type="match status" value="1"/>
</dbReference>
<dbReference type="OrthoDB" id="27073at2759"/>
<dbReference type="Gene3D" id="3.30.230.130">
    <property type="entry name" value="Cullin, Chain C, Domain 2"/>
    <property type="match status" value="1"/>
</dbReference>
<dbReference type="Gene3D" id="1.20.1310.10">
    <property type="entry name" value="Cullin Repeats"/>
    <property type="match status" value="4"/>
</dbReference>
<dbReference type="InterPro" id="IPR019559">
    <property type="entry name" value="Cullin_neddylation_domain"/>
</dbReference>
<sequence>MQLSNIEKQEIKTVDQAWTQYLKPMIDDIKDRIEGDVKEQRFSINHMLRFTGVVSYVCSRLESTPKVAQLALKIFEDNCDIDIKGILKPLLSGPYLSELARRWEKYKIFVKIVNILFQYLSVHHFNYDQPTGESGQMRTLTLQQRAYDIFRERIFTNENKTIQRLTLHFIDRDRAGEAVDSTMLKNAVDLFIAMDGTLEKFYIGLEREILNRARQFYQQMAQRTIEQDSVPEYMIRCEEAYALENQRVTNYMNILTQKKMRDVLDDELLKKYANRLIVSKESGFLTLVEHDKVEDLARMYRLMTHLDIRVGIQPMVQDFRIHIESIGENLMLTQDVLPERAAGKRVASGGQADGEGEEEEEKTTKKKKKKAAIMVKDDEEQEQEVGIKKKKKKKKKAELIRDDDADEAPIGTEARIVEAGEGEAVVEAKAGGLQNELEKLSQVSAFVEQLLNLYKKYNRMYVESFQKYTLFNDSIKAAFTQFLNRTPDEGKRRFAELLAVYVDELMKSQAATALDDQIKTRFDEIVAVLQYVQNRDIFQGRNEALLSRRILDQGSDAMPQEEAEKAFIVKLKQSFGDVFAIRLYNMFSDINDIALQTDIQNQFKEYIIDQNIDLGLELQVQILTKAHWQRLQTMTMNLPDNLQNALQSFERFYRDQQSNRRLEWIHSQGSMLVQVFFEKKKCNITMQVIQALISIKFANGATQTIGGIATQLGIENTEARRHIDSLMGKIPLLVKVNSGSEEDGNELKDDDELMLNKQHQPKKINIRMPRVGLSEESGTKVTTQIIEERKQSIDIALVHTLRICRTMKYNDLVNSVISQITNFHPSGYDVRQRVEDLMTRDFMKRNDKDSDSLDFIY</sequence>
<dbReference type="Pfam" id="PF10557">
    <property type="entry name" value="Cullin_Nedd8"/>
    <property type="match status" value="1"/>
</dbReference>
<organism evidence="6 7">
    <name type="scientific">Streblomastix strix</name>
    <dbReference type="NCBI Taxonomy" id="222440"/>
    <lineage>
        <taxon>Eukaryota</taxon>
        <taxon>Metamonada</taxon>
        <taxon>Preaxostyla</taxon>
        <taxon>Oxymonadida</taxon>
        <taxon>Streblomastigidae</taxon>
        <taxon>Streblomastix</taxon>
    </lineage>
</organism>
<dbReference type="Pfam" id="PF26557">
    <property type="entry name" value="Cullin_AB"/>
    <property type="match status" value="1"/>
</dbReference>
<dbReference type="GO" id="GO:0031625">
    <property type="term" value="F:ubiquitin protein ligase binding"/>
    <property type="evidence" value="ECO:0007669"/>
    <property type="project" value="InterPro"/>
</dbReference>
<feature type="domain" description="Cullin family profile" evidence="5">
    <location>
        <begin position="493"/>
        <end position="727"/>
    </location>
</feature>
<evidence type="ECO:0000256" key="1">
    <source>
        <dbReference type="ARBA" id="ARBA00006019"/>
    </source>
</evidence>
<comment type="similarity">
    <text evidence="1 2 3">Belongs to the cullin family.</text>
</comment>
<dbReference type="AlphaFoldDB" id="A0A5J4VND1"/>
<dbReference type="InterPro" id="IPR059120">
    <property type="entry name" value="Cullin-like_AB"/>
</dbReference>
<evidence type="ECO:0000256" key="3">
    <source>
        <dbReference type="RuleBase" id="RU003829"/>
    </source>
</evidence>
<dbReference type="EMBL" id="SNRW01006079">
    <property type="protein sequence ID" value="KAA6383773.1"/>
    <property type="molecule type" value="Genomic_DNA"/>
</dbReference>
<dbReference type="SMART" id="SM00182">
    <property type="entry name" value="CULLIN"/>
    <property type="match status" value="1"/>
</dbReference>
<name>A0A5J4VND1_9EUKA</name>
<evidence type="ECO:0000256" key="2">
    <source>
        <dbReference type="PROSITE-ProRule" id="PRU00330"/>
    </source>
</evidence>
<dbReference type="GO" id="GO:0006511">
    <property type="term" value="P:ubiquitin-dependent protein catabolic process"/>
    <property type="evidence" value="ECO:0007669"/>
    <property type="project" value="InterPro"/>
</dbReference>
<protein>
    <submittedName>
        <fullName evidence="6">Putative Cul4b protein</fullName>
    </submittedName>
</protein>
<dbReference type="Pfam" id="PF00888">
    <property type="entry name" value="Cullin"/>
    <property type="match status" value="1"/>
</dbReference>
<proteinExistence type="inferred from homology"/>
<dbReference type="InterPro" id="IPR036388">
    <property type="entry name" value="WH-like_DNA-bd_sf"/>
</dbReference>
<reference evidence="6 7" key="1">
    <citation type="submission" date="2019-03" db="EMBL/GenBank/DDBJ databases">
        <title>Single cell metagenomics reveals metabolic interactions within the superorganism composed of flagellate Streblomastix strix and complex community of Bacteroidetes bacteria on its surface.</title>
        <authorList>
            <person name="Treitli S.C."/>
            <person name="Kolisko M."/>
            <person name="Husnik F."/>
            <person name="Keeling P."/>
            <person name="Hampl V."/>
        </authorList>
    </citation>
    <scope>NUCLEOTIDE SEQUENCE [LARGE SCALE GENOMIC DNA]</scope>
    <source>
        <strain evidence="6">ST1C</strain>
    </source>
</reference>
<dbReference type="InterPro" id="IPR001373">
    <property type="entry name" value="Cullin_N"/>
</dbReference>
<accession>A0A5J4VND1</accession>
<dbReference type="Proteomes" id="UP000324800">
    <property type="component" value="Unassembled WGS sequence"/>
</dbReference>
<dbReference type="SMART" id="SM00884">
    <property type="entry name" value="Cullin_Nedd8"/>
    <property type="match status" value="1"/>
</dbReference>
<dbReference type="SUPFAM" id="SSF75632">
    <property type="entry name" value="Cullin homology domain"/>
    <property type="match status" value="1"/>
</dbReference>
<evidence type="ECO:0000256" key="4">
    <source>
        <dbReference type="SAM" id="MobiDB-lite"/>
    </source>
</evidence>
<dbReference type="InterPro" id="IPR016159">
    <property type="entry name" value="Cullin_repeat-like_dom_sf"/>
</dbReference>
<comment type="caution">
    <text evidence="6">The sequence shown here is derived from an EMBL/GenBank/DDBJ whole genome shotgun (WGS) entry which is preliminary data.</text>
</comment>
<dbReference type="InterPro" id="IPR036390">
    <property type="entry name" value="WH_DNA-bd_sf"/>
</dbReference>
<feature type="region of interest" description="Disordered" evidence="4">
    <location>
        <begin position="342"/>
        <end position="369"/>
    </location>
</feature>
<evidence type="ECO:0000259" key="5">
    <source>
        <dbReference type="PROSITE" id="PS50069"/>
    </source>
</evidence>
<dbReference type="PROSITE" id="PS50069">
    <property type="entry name" value="CULLIN_2"/>
    <property type="match status" value="1"/>
</dbReference>
<dbReference type="SUPFAM" id="SSF46785">
    <property type="entry name" value="Winged helix' DNA-binding domain"/>
    <property type="match status" value="1"/>
</dbReference>